<dbReference type="SUPFAM" id="SSF47616">
    <property type="entry name" value="GST C-terminal domain-like"/>
    <property type="match status" value="1"/>
</dbReference>
<evidence type="ECO:0000256" key="2">
    <source>
        <dbReference type="ARBA" id="ARBA00005861"/>
    </source>
</evidence>
<evidence type="ECO:0000256" key="5">
    <source>
        <dbReference type="ARBA" id="ARBA00047960"/>
    </source>
</evidence>
<dbReference type="PROSITE" id="PS50404">
    <property type="entry name" value="GST_NTER"/>
    <property type="match status" value="1"/>
</dbReference>
<dbReference type="InterPro" id="IPR004045">
    <property type="entry name" value="Glutathione_S-Trfase_N"/>
</dbReference>
<keyword evidence="4" id="KW-0808">Transferase</keyword>
<dbReference type="SUPFAM" id="SSF52833">
    <property type="entry name" value="Thioredoxin-like"/>
    <property type="match status" value="1"/>
</dbReference>
<dbReference type="AlphaFoldDB" id="A0A8B9LM54"/>
<feature type="chain" id="PRO_5034176841" description="glutathione transferase" evidence="6">
    <location>
        <begin position="21"/>
        <end position="106"/>
    </location>
</feature>
<evidence type="ECO:0000256" key="1">
    <source>
        <dbReference type="ARBA" id="ARBA00003701"/>
    </source>
</evidence>
<dbReference type="InterPro" id="IPR050213">
    <property type="entry name" value="GST_superfamily"/>
</dbReference>
<dbReference type="InterPro" id="IPR036282">
    <property type="entry name" value="Glutathione-S-Trfase_C_sf"/>
</dbReference>
<name>A0A8B9LM54_ASTMX</name>
<protein>
    <recommendedName>
        <fullName evidence="3">glutathione transferase</fullName>
        <ecNumber evidence="3">2.5.1.18</ecNumber>
    </recommendedName>
</protein>
<evidence type="ECO:0000313" key="9">
    <source>
        <dbReference type="Proteomes" id="UP000694621"/>
    </source>
</evidence>
<accession>A0A8B9LM54</accession>
<dbReference type="PANTHER" id="PTHR11571:SF222">
    <property type="entry name" value="GLUTATHIONE TRANSFERASE"/>
    <property type="match status" value="1"/>
</dbReference>
<evidence type="ECO:0000256" key="6">
    <source>
        <dbReference type="SAM" id="SignalP"/>
    </source>
</evidence>
<dbReference type="EC" id="2.5.1.18" evidence="3"/>
<dbReference type="Gene3D" id="1.20.1050.130">
    <property type="match status" value="1"/>
</dbReference>
<dbReference type="InterPro" id="IPR036249">
    <property type="entry name" value="Thioredoxin-like_sf"/>
</dbReference>
<dbReference type="InterPro" id="IPR003081">
    <property type="entry name" value="GST_mu"/>
</dbReference>
<dbReference type="Pfam" id="PF02798">
    <property type="entry name" value="GST_N"/>
    <property type="match status" value="1"/>
</dbReference>
<dbReference type="Proteomes" id="UP000694621">
    <property type="component" value="Unplaced"/>
</dbReference>
<dbReference type="PANTHER" id="PTHR11571">
    <property type="entry name" value="GLUTATHIONE S-TRANSFERASE"/>
    <property type="match status" value="1"/>
</dbReference>
<feature type="domain" description="GST N-terminal" evidence="7">
    <location>
        <begin position="1"/>
        <end position="71"/>
    </location>
</feature>
<keyword evidence="6" id="KW-0732">Signal</keyword>
<dbReference type="PRINTS" id="PR01267">
    <property type="entry name" value="GSTRNSFRASEM"/>
</dbReference>
<evidence type="ECO:0000256" key="4">
    <source>
        <dbReference type="ARBA" id="ARBA00022679"/>
    </source>
</evidence>
<feature type="signal peptide" evidence="6">
    <location>
        <begin position="1"/>
        <end position="20"/>
    </location>
</feature>
<proteinExistence type="inferred from homology"/>
<sequence length="106" mass="12347">GTQILLSTTYMGLLFPIFSAAPDYDKSCWFNEKPKLKMDFPNLPYLEDGDRKISQSNAIMRYIGRKHNLCGETEDEKVRVDILENQAMDFRNGFVMLCYLNYVSVY</sequence>
<reference evidence="8" key="1">
    <citation type="submission" date="2025-08" db="UniProtKB">
        <authorList>
            <consortium name="Ensembl"/>
        </authorList>
    </citation>
    <scope>IDENTIFICATION</scope>
</reference>
<organism evidence="8 9">
    <name type="scientific">Astyanax mexicanus</name>
    <name type="common">Blind cave fish</name>
    <name type="synonym">Astyanax fasciatus mexicanus</name>
    <dbReference type="NCBI Taxonomy" id="7994"/>
    <lineage>
        <taxon>Eukaryota</taxon>
        <taxon>Metazoa</taxon>
        <taxon>Chordata</taxon>
        <taxon>Craniata</taxon>
        <taxon>Vertebrata</taxon>
        <taxon>Euteleostomi</taxon>
        <taxon>Actinopterygii</taxon>
        <taxon>Neopterygii</taxon>
        <taxon>Teleostei</taxon>
        <taxon>Ostariophysi</taxon>
        <taxon>Characiformes</taxon>
        <taxon>Characoidei</taxon>
        <taxon>Acestrorhamphidae</taxon>
        <taxon>Acestrorhamphinae</taxon>
        <taxon>Astyanax</taxon>
    </lineage>
</organism>
<comment type="function">
    <text evidence="1">Conjugation of reduced glutathione to a wide number of exogenous and endogenous hydrophobic electrophiles.</text>
</comment>
<dbReference type="GO" id="GO:0006749">
    <property type="term" value="P:glutathione metabolic process"/>
    <property type="evidence" value="ECO:0007669"/>
    <property type="project" value="TreeGrafter"/>
</dbReference>
<comment type="similarity">
    <text evidence="2">Belongs to the GST superfamily. Mu family.</text>
</comment>
<evidence type="ECO:0000256" key="3">
    <source>
        <dbReference type="ARBA" id="ARBA00012452"/>
    </source>
</evidence>
<evidence type="ECO:0000313" key="8">
    <source>
        <dbReference type="Ensembl" id="ENSAMXP00005052419.1"/>
    </source>
</evidence>
<dbReference type="GO" id="GO:0004364">
    <property type="term" value="F:glutathione transferase activity"/>
    <property type="evidence" value="ECO:0007669"/>
    <property type="project" value="UniProtKB-EC"/>
</dbReference>
<comment type="catalytic activity">
    <reaction evidence="5">
        <text>RX + glutathione = an S-substituted glutathione + a halide anion + H(+)</text>
        <dbReference type="Rhea" id="RHEA:16437"/>
        <dbReference type="ChEBI" id="CHEBI:15378"/>
        <dbReference type="ChEBI" id="CHEBI:16042"/>
        <dbReference type="ChEBI" id="CHEBI:17792"/>
        <dbReference type="ChEBI" id="CHEBI:57925"/>
        <dbReference type="ChEBI" id="CHEBI:90779"/>
        <dbReference type="EC" id="2.5.1.18"/>
    </reaction>
</comment>
<evidence type="ECO:0000259" key="7">
    <source>
        <dbReference type="PROSITE" id="PS50404"/>
    </source>
</evidence>
<dbReference type="Ensembl" id="ENSAMXT00005056720.1">
    <property type="protein sequence ID" value="ENSAMXP00005052419.1"/>
    <property type="gene ID" value="ENSAMXG00005023593.1"/>
</dbReference>